<name>A0A8C4SWP3_ERPCA</name>
<evidence type="ECO:0000256" key="2">
    <source>
        <dbReference type="ARBA" id="ARBA00006193"/>
    </source>
</evidence>
<keyword evidence="8" id="KW-1185">Reference proteome</keyword>
<evidence type="ECO:0000256" key="5">
    <source>
        <dbReference type="ARBA" id="ARBA00023136"/>
    </source>
</evidence>
<dbReference type="GO" id="GO:0016020">
    <property type="term" value="C:membrane"/>
    <property type="evidence" value="ECO:0007669"/>
    <property type="project" value="UniProtKB-SubCell"/>
</dbReference>
<evidence type="ECO:0000256" key="4">
    <source>
        <dbReference type="ARBA" id="ARBA00022989"/>
    </source>
</evidence>
<feature type="transmembrane region" description="Helical" evidence="6">
    <location>
        <begin position="49"/>
        <end position="71"/>
    </location>
</feature>
<accession>A0A8C4SWP3</accession>
<evidence type="ECO:0000313" key="7">
    <source>
        <dbReference type="Ensembl" id="ENSECRP00000022992.1"/>
    </source>
</evidence>
<keyword evidence="3 6" id="KW-0812">Transmembrane</keyword>
<reference evidence="7" key="3">
    <citation type="submission" date="2025-09" db="UniProtKB">
        <authorList>
            <consortium name="Ensembl"/>
        </authorList>
    </citation>
    <scope>IDENTIFICATION</scope>
</reference>
<evidence type="ECO:0000256" key="1">
    <source>
        <dbReference type="ARBA" id="ARBA00004141"/>
    </source>
</evidence>
<comment type="subcellular location">
    <subcellularLocation>
        <location evidence="1">Membrane</location>
        <topology evidence="1">Multi-pass membrane protein</topology>
    </subcellularLocation>
</comment>
<feature type="transmembrane region" description="Helical" evidence="6">
    <location>
        <begin position="137"/>
        <end position="167"/>
    </location>
</feature>
<evidence type="ECO:0000256" key="6">
    <source>
        <dbReference type="SAM" id="Phobius"/>
    </source>
</evidence>
<keyword evidence="5 6" id="KW-0472">Membrane</keyword>
<dbReference type="Pfam" id="PF05805">
    <property type="entry name" value="L6_membrane"/>
    <property type="match status" value="2"/>
</dbReference>
<dbReference type="AlphaFoldDB" id="A0A8C4SWP3"/>
<dbReference type="PANTHER" id="PTHR14198">
    <property type="entry name" value="TRANSMEMBRANE 4 L6 FAMILY MEMBER 1-RELATED"/>
    <property type="match status" value="1"/>
</dbReference>
<evidence type="ECO:0000256" key="3">
    <source>
        <dbReference type="ARBA" id="ARBA00022692"/>
    </source>
</evidence>
<reference evidence="7" key="1">
    <citation type="submission" date="2021-06" db="EMBL/GenBank/DDBJ databases">
        <authorList>
            <consortium name="Wellcome Sanger Institute Data Sharing"/>
        </authorList>
    </citation>
    <scope>NUCLEOTIDE SEQUENCE [LARGE SCALE GENOMIC DNA]</scope>
</reference>
<dbReference type="GeneTree" id="ENSGT01030000234590"/>
<comment type="similarity">
    <text evidence="2">Belongs to the L6 tetraspanin family.</text>
</comment>
<dbReference type="InterPro" id="IPR008661">
    <property type="entry name" value="L6_membrane"/>
</dbReference>
<sequence length="215" mass="24726">TCYKIFMDILSRTHCLGASLIFLGLICIFANILLIFPNFEYQFLLQRKVSLYALMMSGLWGGGVLVIKHLIQFSLFLHRLLGSGICFVVNFTGLAKGPFCQYLNYFFSLFSEEHYIYNSTQWYTVCKEPRNVVVWNIFLFSIILLANILQALLCVIQIINGVAGVFFGTGNRHNKVGENCSVLSLVKVPYLKYGVLCVNKRIKIRMHFKRFLIQH</sequence>
<evidence type="ECO:0000313" key="8">
    <source>
        <dbReference type="Proteomes" id="UP000694620"/>
    </source>
</evidence>
<keyword evidence="4 6" id="KW-1133">Transmembrane helix</keyword>
<dbReference type="Ensembl" id="ENSECRT00000023486.1">
    <property type="protein sequence ID" value="ENSECRP00000022992.1"/>
    <property type="gene ID" value="ENSECRG00000015510.1"/>
</dbReference>
<dbReference type="Proteomes" id="UP000694620">
    <property type="component" value="Chromosome 16"/>
</dbReference>
<proteinExistence type="inferred from homology"/>
<reference evidence="7" key="2">
    <citation type="submission" date="2025-08" db="UniProtKB">
        <authorList>
            <consortium name="Ensembl"/>
        </authorList>
    </citation>
    <scope>IDENTIFICATION</scope>
</reference>
<protein>
    <submittedName>
        <fullName evidence="7">Uncharacterized protein</fullName>
    </submittedName>
</protein>
<organism evidence="7 8">
    <name type="scientific">Erpetoichthys calabaricus</name>
    <name type="common">Rope fish</name>
    <name type="synonym">Calamoichthys calabaricus</name>
    <dbReference type="NCBI Taxonomy" id="27687"/>
    <lineage>
        <taxon>Eukaryota</taxon>
        <taxon>Metazoa</taxon>
        <taxon>Chordata</taxon>
        <taxon>Craniata</taxon>
        <taxon>Vertebrata</taxon>
        <taxon>Euteleostomi</taxon>
        <taxon>Actinopterygii</taxon>
        <taxon>Polypteriformes</taxon>
        <taxon>Polypteridae</taxon>
        <taxon>Erpetoichthys</taxon>
    </lineage>
</organism>
<feature type="transmembrane region" description="Helical" evidence="6">
    <location>
        <begin position="16"/>
        <end position="37"/>
    </location>
</feature>